<keyword evidence="3" id="KW-1185">Reference proteome</keyword>
<feature type="compositionally biased region" description="Low complexity" evidence="1">
    <location>
        <begin position="107"/>
        <end position="123"/>
    </location>
</feature>
<evidence type="ECO:0000313" key="3">
    <source>
        <dbReference type="Proteomes" id="UP000326029"/>
    </source>
</evidence>
<reference evidence="2 3" key="1">
    <citation type="submission" date="2017-09" db="EMBL/GenBank/DDBJ databases">
        <authorList>
            <person name="Lee N."/>
            <person name="Cho B.-K."/>
        </authorList>
    </citation>
    <scope>NUCLEOTIDE SEQUENCE [LARGE SCALE GENOMIC DNA]</scope>
    <source>
        <strain evidence="2 3">ATCC 19740</strain>
    </source>
</reference>
<evidence type="ECO:0000256" key="1">
    <source>
        <dbReference type="SAM" id="MobiDB-lite"/>
    </source>
</evidence>
<protein>
    <submittedName>
        <fullName evidence="2">Uncharacterized protein</fullName>
    </submittedName>
</protein>
<feature type="compositionally biased region" description="Basic residues" evidence="1">
    <location>
        <begin position="92"/>
        <end position="106"/>
    </location>
</feature>
<accession>A0ABX6BPS7</accession>
<organism evidence="2 3">
    <name type="scientific">Streptomyces cinereoruber</name>
    <dbReference type="NCBI Taxonomy" id="67260"/>
    <lineage>
        <taxon>Bacteria</taxon>
        <taxon>Bacillati</taxon>
        <taxon>Actinomycetota</taxon>
        <taxon>Actinomycetes</taxon>
        <taxon>Kitasatosporales</taxon>
        <taxon>Streptomycetaceae</taxon>
        <taxon>Streptomyces</taxon>
    </lineage>
</organism>
<feature type="region of interest" description="Disordered" evidence="1">
    <location>
        <begin position="1"/>
        <end position="31"/>
    </location>
</feature>
<gene>
    <name evidence="2" type="ORF">CP977_33090</name>
</gene>
<name>A0ABX6BPS7_9ACTN</name>
<proteinExistence type="predicted"/>
<evidence type="ECO:0000313" key="2">
    <source>
        <dbReference type="EMBL" id="QEV36417.1"/>
    </source>
</evidence>
<dbReference type="Proteomes" id="UP000326029">
    <property type="component" value="Chromosome"/>
</dbReference>
<feature type="region of interest" description="Disordered" evidence="1">
    <location>
        <begin position="86"/>
        <end position="123"/>
    </location>
</feature>
<dbReference type="EMBL" id="CP023693">
    <property type="protein sequence ID" value="QEV36417.1"/>
    <property type="molecule type" value="Genomic_DNA"/>
</dbReference>
<sequence length="123" mass="13328">MVEDNAVPDERARPLHAHRFLPAGRDAPGHPVLSVRGTDIIRAGATAPARDAPPGRRRLPHRVLSRGGHIVRRKTILDALGLVTAGTPLGHTARRNQCHTRNRSPPRRSSPTRRSGSASRVSS</sequence>